<dbReference type="EMBL" id="CAJNRD030001120">
    <property type="protein sequence ID" value="CAG5093165.1"/>
    <property type="molecule type" value="Genomic_DNA"/>
</dbReference>
<proteinExistence type="predicted"/>
<accession>A0A8J2MI48</accession>
<dbReference type="AlphaFoldDB" id="A0A8J2MI48"/>
<reference evidence="1" key="1">
    <citation type="submission" date="2021-04" db="EMBL/GenBank/DDBJ databases">
        <authorList>
            <person name="Chebbi M.A.C M."/>
        </authorList>
    </citation>
    <scope>NUCLEOTIDE SEQUENCE</scope>
</reference>
<evidence type="ECO:0000313" key="1">
    <source>
        <dbReference type="EMBL" id="CAG5093165.1"/>
    </source>
</evidence>
<sequence>MKITFEDRRKNCPKILSLYPRFVDIPYLINVEFNLMHPKLEIKKFCSEKIFKEAKKHNIDFTANEETVVDWDFTTNAYLMLLKFLPPPSNSKKKEINFSITIDRLIIFHKQGKILSDIKLEGTQPVLIAIGENKTTISHYYIALDEKFIPIDAKTIFTVTL</sequence>
<evidence type="ECO:0000313" key="2">
    <source>
        <dbReference type="Proteomes" id="UP000786811"/>
    </source>
</evidence>
<dbReference type="OrthoDB" id="7695549at2759"/>
<organism evidence="1 2">
    <name type="scientific">Cotesia congregata</name>
    <name type="common">Parasitoid wasp</name>
    <name type="synonym">Apanteles congregatus</name>
    <dbReference type="NCBI Taxonomy" id="51543"/>
    <lineage>
        <taxon>Eukaryota</taxon>
        <taxon>Metazoa</taxon>
        <taxon>Ecdysozoa</taxon>
        <taxon>Arthropoda</taxon>
        <taxon>Hexapoda</taxon>
        <taxon>Insecta</taxon>
        <taxon>Pterygota</taxon>
        <taxon>Neoptera</taxon>
        <taxon>Endopterygota</taxon>
        <taxon>Hymenoptera</taxon>
        <taxon>Apocrita</taxon>
        <taxon>Ichneumonoidea</taxon>
        <taxon>Braconidae</taxon>
        <taxon>Microgastrinae</taxon>
        <taxon>Cotesia</taxon>
    </lineage>
</organism>
<gene>
    <name evidence="1" type="ORF">HICCMSTLAB_LOCUS6636</name>
</gene>
<comment type="caution">
    <text evidence="1">The sequence shown here is derived from an EMBL/GenBank/DDBJ whole genome shotgun (WGS) entry which is preliminary data.</text>
</comment>
<protein>
    <submittedName>
        <fullName evidence="1">Uncharacterized protein</fullName>
    </submittedName>
</protein>
<name>A0A8J2MI48_COTCN</name>
<keyword evidence="2" id="KW-1185">Reference proteome</keyword>
<dbReference type="Proteomes" id="UP000786811">
    <property type="component" value="Unassembled WGS sequence"/>
</dbReference>